<organism evidence="2 3">
    <name type="scientific">Crotalaria pallida</name>
    <name type="common">Smooth rattlebox</name>
    <name type="synonym">Crotalaria striata</name>
    <dbReference type="NCBI Taxonomy" id="3830"/>
    <lineage>
        <taxon>Eukaryota</taxon>
        <taxon>Viridiplantae</taxon>
        <taxon>Streptophyta</taxon>
        <taxon>Embryophyta</taxon>
        <taxon>Tracheophyta</taxon>
        <taxon>Spermatophyta</taxon>
        <taxon>Magnoliopsida</taxon>
        <taxon>eudicotyledons</taxon>
        <taxon>Gunneridae</taxon>
        <taxon>Pentapetalae</taxon>
        <taxon>rosids</taxon>
        <taxon>fabids</taxon>
        <taxon>Fabales</taxon>
        <taxon>Fabaceae</taxon>
        <taxon>Papilionoideae</taxon>
        <taxon>50 kb inversion clade</taxon>
        <taxon>genistoids sensu lato</taxon>
        <taxon>core genistoids</taxon>
        <taxon>Crotalarieae</taxon>
        <taxon>Crotalaria</taxon>
    </lineage>
</organism>
<dbReference type="Proteomes" id="UP001372338">
    <property type="component" value="Unassembled WGS sequence"/>
</dbReference>
<comment type="caution">
    <text evidence="2">The sequence shown here is derived from an EMBL/GenBank/DDBJ whole genome shotgun (WGS) entry which is preliminary data.</text>
</comment>
<evidence type="ECO:0000313" key="2">
    <source>
        <dbReference type="EMBL" id="KAK7245563.1"/>
    </source>
</evidence>
<evidence type="ECO:0000313" key="3">
    <source>
        <dbReference type="Proteomes" id="UP001372338"/>
    </source>
</evidence>
<dbReference type="AlphaFoldDB" id="A0AAN9E338"/>
<feature type="compositionally biased region" description="Basic and acidic residues" evidence="1">
    <location>
        <begin position="44"/>
        <end position="54"/>
    </location>
</feature>
<evidence type="ECO:0000256" key="1">
    <source>
        <dbReference type="SAM" id="MobiDB-lite"/>
    </source>
</evidence>
<reference evidence="2 3" key="1">
    <citation type="submission" date="2024-01" db="EMBL/GenBank/DDBJ databases">
        <title>The genomes of 5 underutilized Papilionoideae crops provide insights into root nodulation and disease resistanc.</title>
        <authorList>
            <person name="Yuan L."/>
        </authorList>
    </citation>
    <scope>NUCLEOTIDE SEQUENCE [LARGE SCALE GENOMIC DNA]</scope>
    <source>
        <strain evidence="2">ZHUSHIDOU_FW_LH</strain>
        <tissue evidence="2">Leaf</tissue>
    </source>
</reference>
<name>A0AAN9E338_CROPI</name>
<keyword evidence="3" id="KW-1185">Reference proteome</keyword>
<feature type="compositionally biased region" description="Low complexity" evidence="1">
    <location>
        <begin position="64"/>
        <end position="76"/>
    </location>
</feature>
<dbReference type="EMBL" id="JAYWIO010000008">
    <property type="protein sequence ID" value="KAK7245563.1"/>
    <property type="molecule type" value="Genomic_DNA"/>
</dbReference>
<accession>A0AAN9E338</accession>
<proteinExistence type="predicted"/>
<gene>
    <name evidence="2" type="ORF">RIF29_40410</name>
</gene>
<sequence>MEDLMLEIMITGNVADNVNNAYDKEDLEWVIEQTLKNVDENLKTRDQQQHHHQEGTLVVPSNGEEAPNNVVNNNAPIHDDDDDDDDIFMRLTNADGDGGGGNEILSFSDFIDDTPDDFLLGPFVP</sequence>
<protein>
    <submittedName>
        <fullName evidence="2">Uncharacterized protein</fullName>
    </submittedName>
</protein>
<feature type="region of interest" description="Disordered" evidence="1">
    <location>
        <begin position="44"/>
        <end position="85"/>
    </location>
</feature>